<feature type="compositionally biased region" description="Polar residues" evidence="1">
    <location>
        <begin position="273"/>
        <end position="297"/>
    </location>
</feature>
<dbReference type="AlphaFoldDB" id="A0A4Y7THK0"/>
<reference evidence="4 5" key="1">
    <citation type="journal article" date="2019" name="Nat. Ecol. Evol.">
        <title>Megaphylogeny resolves global patterns of mushroom evolution.</title>
        <authorList>
            <person name="Varga T."/>
            <person name="Krizsan K."/>
            <person name="Foldi C."/>
            <person name="Dima B."/>
            <person name="Sanchez-Garcia M."/>
            <person name="Sanchez-Ramirez S."/>
            <person name="Szollosi G.J."/>
            <person name="Szarkandi J.G."/>
            <person name="Papp V."/>
            <person name="Albert L."/>
            <person name="Andreopoulos W."/>
            <person name="Angelini C."/>
            <person name="Antonin V."/>
            <person name="Barry K.W."/>
            <person name="Bougher N.L."/>
            <person name="Buchanan P."/>
            <person name="Buyck B."/>
            <person name="Bense V."/>
            <person name="Catcheside P."/>
            <person name="Chovatia M."/>
            <person name="Cooper J."/>
            <person name="Damon W."/>
            <person name="Desjardin D."/>
            <person name="Finy P."/>
            <person name="Geml J."/>
            <person name="Haridas S."/>
            <person name="Hughes K."/>
            <person name="Justo A."/>
            <person name="Karasinski D."/>
            <person name="Kautmanova I."/>
            <person name="Kiss B."/>
            <person name="Kocsube S."/>
            <person name="Kotiranta H."/>
            <person name="LaButti K.M."/>
            <person name="Lechner B.E."/>
            <person name="Liimatainen K."/>
            <person name="Lipzen A."/>
            <person name="Lukacs Z."/>
            <person name="Mihaltcheva S."/>
            <person name="Morgado L.N."/>
            <person name="Niskanen T."/>
            <person name="Noordeloos M.E."/>
            <person name="Ohm R.A."/>
            <person name="Ortiz-Santana B."/>
            <person name="Ovrebo C."/>
            <person name="Racz N."/>
            <person name="Riley R."/>
            <person name="Savchenko A."/>
            <person name="Shiryaev A."/>
            <person name="Soop K."/>
            <person name="Spirin V."/>
            <person name="Szebenyi C."/>
            <person name="Tomsovsky M."/>
            <person name="Tulloss R.E."/>
            <person name="Uehling J."/>
            <person name="Grigoriev I.V."/>
            <person name="Vagvolgyi C."/>
            <person name="Papp T."/>
            <person name="Martin F.M."/>
            <person name="Miettinen O."/>
            <person name="Hibbett D.S."/>
            <person name="Nagy L.G."/>
        </authorList>
    </citation>
    <scope>NUCLEOTIDE SEQUENCE [LARGE SCALE GENOMIC DNA]</scope>
    <source>
        <strain evidence="4 5">FP101781</strain>
    </source>
</reference>
<dbReference type="PANTHER" id="PTHR40465:SF1">
    <property type="entry name" value="DUF6534 DOMAIN-CONTAINING PROTEIN"/>
    <property type="match status" value="1"/>
</dbReference>
<accession>A0A4Y7THK0</accession>
<evidence type="ECO:0000256" key="1">
    <source>
        <dbReference type="SAM" id="MobiDB-lite"/>
    </source>
</evidence>
<dbReference type="EMBL" id="QPFP01000012">
    <property type="protein sequence ID" value="TEB33653.1"/>
    <property type="molecule type" value="Genomic_DNA"/>
</dbReference>
<feature type="domain" description="DUF6534" evidence="3">
    <location>
        <begin position="180"/>
        <end position="268"/>
    </location>
</feature>
<proteinExistence type="predicted"/>
<organism evidence="4 5">
    <name type="scientific">Coprinellus micaceus</name>
    <name type="common">Glistening ink-cap mushroom</name>
    <name type="synonym">Coprinus micaceus</name>
    <dbReference type="NCBI Taxonomy" id="71717"/>
    <lineage>
        <taxon>Eukaryota</taxon>
        <taxon>Fungi</taxon>
        <taxon>Dikarya</taxon>
        <taxon>Basidiomycota</taxon>
        <taxon>Agaricomycotina</taxon>
        <taxon>Agaricomycetes</taxon>
        <taxon>Agaricomycetidae</taxon>
        <taxon>Agaricales</taxon>
        <taxon>Agaricineae</taxon>
        <taxon>Psathyrellaceae</taxon>
        <taxon>Coprinellus</taxon>
    </lineage>
</organism>
<dbReference type="Pfam" id="PF20152">
    <property type="entry name" value="DUF6534"/>
    <property type="match status" value="1"/>
</dbReference>
<dbReference type="InterPro" id="IPR045339">
    <property type="entry name" value="DUF6534"/>
</dbReference>
<feature type="transmembrane region" description="Helical" evidence="2">
    <location>
        <begin position="173"/>
        <end position="194"/>
    </location>
</feature>
<dbReference type="OrthoDB" id="2681808at2759"/>
<feature type="transmembrane region" description="Helical" evidence="2">
    <location>
        <begin position="131"/>
        <end position="153"/>
    </location>
</feature>
<feature type="transmembrane region" description="Helical" evidence="2">
    <location>
        <begin position="243"/>
        <end position="264"/>
    </location>
</feature>
<feature type="transmembrane region" description="Helical" evidence="2">
    <location>
        <begin position="58"/>
        <end position="78"/>
    </location>
</feature>
<evidence type="ECO:0000313" key="5">
    <source>
        <dbReference type="Proteomes" id="UP000298030"/>
    </source>
</evidence>
<keyword evidence="2" id="KW-0812">Transmembrane</keyword>
<dbReference type="PANTHER" id="PTHR40465">
    <property type="entry name" value="CHROMOSOME 1, WHOLE GENOME SHOTGUN SEQUENCE"/>
    <property type="match status" value="1"/>
</dbReference>
<keyword evidence="2" id="KW-1133">Transmembrane helix</keyword>
<keyword evidence="5" id="KW-1185">Reference proteome</keyword>
<sequence>MDAPPTFGPLGLPVPPLLFAGPTLIGVLISWLLYGVFLAQAAHYSQNGASFDRSWIRGLVLVVGLVQGLHVCFIAKIGWHTLVLGFLNPLNLVIPASIAPATPVLNGFVTLCVQCYFAWKLYCLSQRNKFMLVYSTLIGLLSLTQAAFSALITQMGASITFDNAGLQKLRMPITVHLTISAIGDVLITVGMAAVLRHYRQNTVFIKTKSLLNKLIINTVENGLVTSVWAIGNLVVYIVRKDDLINLAFQYIIGNLYAIVFITTLNRRAPARTEGSSFPLSDAQGFSSNSVGRTNTSRLPAGRTGEFQVKALQPLDDDQSGKGAGTVLVSVSREVHKDSMQVGKGY</sequence>
<comment type="caution">
    <text evidence="4">The sequence shown here is derived from an EMBL/GenBank/DDBJ whole genome shotgun (WGS) entry which is preliminary data.</text>
</comment>
<dbReference type="Proteomes" id="UP000298030">
    <property type="component" value="Unassembled WGS sequence"/>
</dbReference>
<protein>
    <recommendedName>
        <fullName evidence="3">DUF6534 domain-containing protein</fullName>
    </recommendedName>
</protein>
<evidence type="ECO:0000256" key="2">
    <source>
        <dbReference type="SAM" id="Phobius"/>
    </source>
</evidence>
<feature type="transmembrane region" description="Helical" evidence="2">
    <location>
        <begin position="17"/>
        <end position="37"/>
    </location>
</feature>
<feature type="region of interest" description="Disordered" evidence="1">
    <location>
        <begin position="272"/>
        <end position="300"/>
    </location>
</feature>
<feature type="transmembrane region" description="Helical" evidence="2">
    <location>
        <begin position="98"/>
        <end position="119"/>
    </location>
</feature>
<dbReference type="STRING" id="71717.A0A4Y7THK0"/>
<evidence type="ECO:0000313" key="4">
    <source>
        <dbReference type="EMBL" id="TEB33653.1"/>
    </source>
</evidence>
<feature type="transmembrane region" description="Helical" evidence="2">
    <location>
        <begin position="214"/>
        <end position="237"/>
    </location>
</feature>
<gene>
    <name evidence="4" type="ORF">FA13DRAFT_1812761</name>
</gene>
<evidence type="ECO:0000259" key="3">
    <source>
        <dbReference type="Pfam" id="PF20152"/>
    </source>
</evidence>
<keyword evidence="2" id="KW-0472">Membrane</keyword>
<name>A0A4Y7THK0_COPMI</name>